<sequence length="152" mass="17001">MSTHHIILIIHLLAATVWVGGHLFLALAYLPRALRHNDFSYIDKFERTYEPIGMPSLFLLVITGIVMAYDYNAGLQYWFTFSSPVERVVSLKLICILLTASFAISAQTRVLPKLRKGNIKPLPEMAVHIICVTLLGVTMLVLGSFVREGGIM</sequence>
<dbReference type="KEGG" id="chg:AXF12_02400"/>
<dbReference type="AlphaFoldDB" id="A0AAX2H077"/>
<dbReference type="Proteomes" id="UP000065822">
    <property type="component" value="Chromosome"/>
</dbReference>
<dbReference type="Proteomes" id="UP000215539">
    <property type="component" value="Chromosome 1"/>
</dbReference>
<evidence type="ECO:0000313" key="2">
    <source>
        <dbReference type="EMBL" id="AMD84478.1"/>
    </source>
</evidence>
<evidence type="ECO:0000256" key="1">
    <source>
        <dbReference type="SAM" id="Phobius"/>
    </source>
</evidence>
<accession>A0AAX2H077</accession>
<keyword evidence="1" id="KW-1133">Transmembrane helix</keyword>
<keyword evidence="4" id="KW-1185">Reference proteome</keyword>
<gene>
    <name evidence="2" type="ORF">AXF12_02400</name>
    <name evidence="3" type="ORF">SAMEA44541418_01266</name>
</gene>
<dbReference type="EMBL" id="LT906449">
    <property type="protein sequence ID" value="SNV10282.1"/>
    <property type="molecule type" value="Genomic_DNA"/>
</dbReference>
<keyword evidence="1" id="KW-0812">Transmembrane</keyword>
<feature type="transmembrane region" description="Helical" evidence="1">
    <location>
        <begin position="126"/>
        <end position="146"/>
    </location>
</feature>
<proteinExistence type="predicted"/>
<dbReference type="EMBL" id="CP014227">
    <property type="protein sequence ID" value="AMD84478.1"/>
    <property type="molecule type" value="Genomic_DNA"/>
</dbReference>
<organism evidence="3 5">
    <name type="scientific">Capnocytophaga haemolytica</name>
    <dbReference type="NCBI Taxonomy" id="45243"/>
    <lineage>
        <taxon>Bacteria</taxon>
        <taxon>Pseudomonadati</taxon>
        <taxon>Bacteroidota</taxon>
        <taxon>Flavobacteriia</taxon>
        <taxon>Flavobacteriales</taxon>
        <taxon>Flavobacteriaceae</taxon>
        <taxon>Capnocytophaga</taxon>
    </lineage>
</organism>
<protein>
    <submittedName>
        <fullName evidence="3">Copper export protein</fullName>
    </submittedName>
    <submittedName>
        <fullName evidence="2">Copper resistance protein CopD</fullName>
    </submittedName>
</protein>
<feature type="transmembrane region" description="Helical" evidence="1">
    <location>
        <begin position="89"/>
        <end position="106"/>
    </location>
</feature>
<reference evidence="3 5" key="2">
    <citation type="submission" date="2017-06" db="EMBL/GenBank/DDBJ databases">
        <authorList>
            <consortium name="Pathogen Informatics"/>
        </authorList>
    </citation>
    <scope>NUCLEOTIDE SEQUENCE [LARGE SCALE GENOMIC DNA]</scope>
    <source>
        <strain evidence="3 5">NCTC12947</strain>
    </source>
</reference>
<name>A0AAX2H077_9FLAO</name>
<feature type="transmembrane region" description="Helical" evidence="1">
    <location>
        <begin position="51"/>
        <end position="69"/>
    </location>
</feature>
<feature type="transmembrane region" description="Helical" evidence="1">
    <location>
        <begin position="6"/>
        <end position="30"/>
    </location>
</feature>
<reference evidence="2 4" key="1">
    <citation type="submission" date="2016-02" db="EMBL/GenBank/DDBJ databases">
        <authorList>
            <person name="Holder M.E."/>
            <person name="Ajami N.J."/>
            <person name="Petrosino J.F."/>
        </authorList>
    </citation>
    <scope>NUCLEOTIDE SEQUENCE [LARGE SCALE GENOMIC DNA]</scope>
    <source>
        <strain evidence="2 4">CCUG 32990</strain>
    </source>
</reference>
<dbReference type="RefSeq" id="WP_066428044.1">
    <property type="nucleotide sequence ID" value="NZ_CP014227.1"/>
</dbReference>
<keyword evidence="1" id="KW-0472">Membrane</keyword>
<evidence type="ECO:0000313" key="3">
    <source>
        <dbReference type="EMBL" id="SNV10282.1"/>
    </source>
</evidence>
<evidence type="ECO:0000313" key="5">
    <source>
        <dbReference type="Proteomes" id="UP000215539"/>
    </source>
</evidence>
<evidence type="ECO:0000313" key="4">
    <source>
        <dbReference type="Proteomes" id="UP000065822"/>
    </source>
</evidence>